<evidence type="ECO:0000313" key="7">
    <source>
        <dbReference type="EMBL" id="KAK2195460.1"/>
    </source>
</evidence>
<feature type="repeat" description="WD" evidence="5">
    <location>
        <begin position="590"/>
        <end position="631"/>
    </location>
</feature>
<dbReference type="InterPro" id="IPR019775">
    <property type="entry name" value="WD40_repeat_CS"/>
</dbReference>
<dbReference type="PANTHER" id="PTHR19854">
    <property type="entry name" value="TRANSDUCIN BETA-LIKE 3"/>
    <property type="match status" value="1"/>
</dbReference>
<dbReference type="EMBL" id="JALLKP010000004">
    <property type="protein sequence ID" value="KAK2195460.1"/>
    <property type="molecule type" value="Genomic_DNA"/>
</dbReference>
<dbReference type="PRINTS" id="PR00320">
    <property type="entry name" value="GPROTEINBRPT"/>
</dbReference>
<feature type="repeat" description="WD" evidence="5">
    <location>
        <begin position="261"/>
        <end position="283"/>
    </location>
</feature>
<evidence type="ECO:0000313" key="8">
    <source>
        <dbReference type="Proteomes" id="UP001214638"/>
    </source>
</evidence>
<proteinExistence type="predicted"/>
<dbReference type="InterPro" id="IPR013934">
    <property type="entry name" value="Utp13_C"/>
</dbReference>
<evidence type="ECO:0000256" key="2">
    <source>
        <dbReference type="ARBA" id="ARBA00022574"/>
    </source>
</evidence>
<dbReference type="RefSeq" id="XP_067802303.1">
    <property type="nucleotide sequence ID" value="XM_067948152.1"/>
</dbReference>
<dbReference type="AlphaFoldDB" id="A0AAD9UN52"/>
<dbReference type="PROSITE" id="PS00678">
    <property type="entry name" value="WD_REPEATS_1"/>
    <property type="match status" value="2"/>
</dbReference>
<keyword evidence="4" id="KW-0539">Nucleus</keyword>
<dbReference type="SMART" id="SM00320">
    <property type="entry name" value="WD40"/>
    <property type="match status" value="10"/>
</dbReference>
<dbReference type="Pfam" id="PF08625">
    <property type="entry name" value="Utp13"/>
    <property type="match status" value="1"/>
</dbReference>
<reference evidence="7" key="1">
    <citation type="journal article" date="2023" name="Nat. Microbiol.">
        <title>Babesia duncani multi-omics identifies virulence factors and drug targets.</title>
        <authorList>
            <person name="Singh P."/>
            <person name="Lonardi S."/>
            <person name="Liang Q."/>
            <person name="Vydyam P."/>
            <person name="Khabirova E."/>
            <person name="Fang T."/>
            <person name="Gihaz S."/>
            <person name="Thekkiniath J."/>
            <person name="Munshi M."/>
            <person name="Abel S."/>
            <person name="Ciampossin L."/>
            <person name="Batugedara G."/>
            <person name="Gupta M."/>
            <person name="Lu X.M."/>
            <person name="Lenz T."/>
            <person name="Chakravarty S."/>
            <person name="Cornillot E."/>
            <person name="Hu Y."/>
            <person name="Ma W."/>
            <person name="Gonzalez L.M."/>
            <person name="Sanchez S."/>
            <person name="Estrada K."/>
            <person name="Sanchez-Flores A."/>
            <person name="Montero E."/>
            <person name="Harb O.S."/>
            <person name="Le Roch K.G."/>
            <person name="Mamoun C.B."/>
        </authorList>
    </citation>
    <scope>NUCLEOTIDE SEQUENCE</scope>
    <source>
        <strain evidence="7">WA1</strain>
    </source>
</reference>
<sequence length="885" mass="97854">MGSKEANLVYGYEIATKLKSYASNTLTYLKSFDAILTQHKDRIFAFPFSASDSIQSVLLDEEFINDELGRQVARDYFQSGHAGRGLLCLVDASEDNLYNTPDYTNKCIISTGALSCFAASTNANVLAVAFCNGILSWYNIIACEDSWISLTLVREVKTNVRNISAIAFDSMNKITACGTVDGKVQVYLERNLYHTYRDQQGIIGPLRFHPHGHLLLCGCQGGEIVIYNVSAKSIHTTCQGHLSSITDFDFIITTTDSLGGFVSSSRDGTIALWSFSKNDSVTKPAKQFLQFQPVVSLAVCSVKSTTSKATWRMFIATESGRLLFLDPLDETTIVERTCTFGQGEVRCAKIINQQIVVLGSAGSMCLYNFKLQLSRHYMVNIDGIIHASYCPINIDSTGKCSNLNQDGSDYGFSLEWYRQQLSKGIPMAFILCADEFVRLVAIEQFGESITLHLQEHHHTDAIISLAICKQANLLATGSKDETVLLTDLSNLTTVALVRLDGLAVACLAFKFDALKIKLLACGDNVLRCYEFAAKLQDFTTVHAPTATALVHKKPINAVALSPNGKLVATGSSDKQICIYKIENLIVLGKCIGHRRSVVSVEFMNTTKTLVSSSVDQYIKLWNLVDYTCIKTLQGHTRCVMRAVVLPNDVQILSSGMDGLIKLWNIPTSDCIFTMDHHLEKVFNIEICGSSILSVSGNGLLIWFNDATDAIKMEHLENQRLEIATRSQIESLVNKGDYSKALCLALDLKVPQVALEIIQKTIYKPQRTPLDVPDLFKDWAVNLRKSENFKQSLTAALDFCIWANSKAKTAWIANSLLKELLKAHGPCDLYEVEGLGLKIDKLLGHQAAHITRLHTLVEKSHLLDLAGNFNRLSAEPTESARDLLYS</sequence>
<organism evidence="7 8">
    <name type="scientific">Babesia duncani</name>
    <dbReference type="NCBI Taxonomy" id="323732"/>
    <lineage>
        <taxon>Eukaryota</taxon>
        <taxon>Sar</taxon>
        <taxon>Alveolata</taxon>
        <taxon>Apicomplexa</taxon>
        <taxon>Aconoidasida</taxon>
        <taxon>Piroplasmida</taxon>
        <taxon>Babesiidae</taxon>
        <taxon>Babesia</taxon>
    </lineage>
</organism>
<dbReference type="InterPro" id="IPR036322">
    <property type="entry name" value="WD40_repeat_dom_sf"/>
</dbReference>
<protein>
    <submittedName>
        <fullName evidence="7">Bifunctional WD40 repeat/Small-subunit processome</fullName>
    </submittedName>
</protein>
<keyword evidence="3" id="KW-0677">Repeat</keyword>
<gene>
    <name evidence="7" type="ORF">BdWA1_003136</name>
</gene>
<dbReference type="GO" id="GO:0032040">
    <property type="term" value="C:small-subunit processome"/>
    <property type="evidence" value="ECO:0007669"/>
    <property type="project" value="InterPro"/>
</dbReference>
<name>A0AAD9UN52_9APIC</name>
<dbReference type="GeneID" id="94337433"/>
<evidence type="ECO:0000256" key="5">
    <source>
        <dbReference type="PROSITE-ProRule" id="PRU00221"/>
    </source>
</evidence>
<feature type="domain" description="U3 small nucleolar RNA-associated protein 13 C-terminal" evidence="6">
    <location>
        <begin position="727"/>
        <end position="864"/>
    </location>
</feature>
<dbReference type="InterPro" id="IPR001680">
    <property type="entry name" value="WD40_rpt"/>
</dbReference>
<evidence type="ECO:0000256" key="4">
    <source>
        <dbReference type="ARBA" id="ARBA00023242"/>
    </source>
</evidence>
<evidence type="ECO:0000256" key="1">
    <source>
        <dbReference type="ARBA" id="ARBA00004604"/>
    </source>
</evidence>
<dbReference type="Pfam" id="PF00400">
    <property type="entry name" value="WD40"/>
    <property type="match status" value="5"/>
</dbReference>
<dbReference type="Gene3D" id="2.130.10.10">
    <property type="entry name" value="YVTN repeat-like/Quinoprotein amine dehydrogenase"/>
    <property type="match status" value="2"/>
</dbReference>
<comment type="subcellular location">
    <subcellularLocation>
        <location evidence="1">Nucleus</location>
        <location evidence="1">Nucleolus</location>
    </subcellularLocation>
</comment>
<evidence type="ECO:0000259" key="6">
    <source>
        <dbReference type="Pfam" id="PF08625"/>
    </source>
</evidence>
<feature type="repeat" description="WD" evidence="5">
    <location>
        <begin position="632"/>
        <end position="673"/>
    </location>
</feature>
<accession>A0AAD9UN52</accession>
<dbReference type="PROSITE" id="PS50082">
    <property type="entry name" value="WD_REPEATS_2"/>
    <property type="match status" value="4"/>
</dbReference>
<evidence type="ECO:0000256" key="3">
    <source>
        <dbReference type="ARBA" id="ARBA00022737"/>
    </source>
</evidence>
<comment type="caution">
    <text evidence="7">The sequence shown here is derived from an EMBL/GenBank/DDBJ whole genome shotgun (WGS) entry which is preliminary data.</text>
</comment>
<feature type="repeat" description="WD" evidence="5">
    <location>
        <begin position="548"/>
        <end position="583"/>
    </location>
</feature>
<dbReference type="Proteomes" id="UP001214638">
    <property type="component" value="Unassembled WGS sequence"/>
</dbReference>
<dbReference type="InterPro" id="IPR020472">
    <property type="entry name" value="WD40_PAC1"/>
</dbReference>
<dbReference type="InterPro" id="IPR015943">
    <property type="entry name" value="WD40/YVTN_repeat-like_dom_sf"/>
</dbReference>
<keyword evidence="2 5" id="KW-0853">WD repeat</keyword>
<dbReference type="SUPFAM" id="SSF50978">
    <property type="entry name" value="WD40 repeat-like"/>
    <property type="match status" value="2"/>
</dbReference>
<dbReference type="KEGG" id="bdw:94337433"/>
<keyword evidence="8" id="KW-1185">Reference proteome</keyword>
<dbReference type="GO" id="GO:0006364">
    <property type="term" value="P:rRNA processing"/>
    <property type="evidence" value="ECO:0007669"/>
    <property type="project" value="InterPro"/>
</dbReference>
<dbReference type="PANTHER" id="PTHR19854:SF15">
    <property type="entry name" value="TRANSDUCIN BETA-LIKE PROTEIN 3"/>
    <property type="match status" value="1"/>
</dbReference>
<dbReference type="PROSITE" id="PS50294">
    <property type="entry name" value="WD_REPEATS_REGION"/>
    <property type="match status" value="3"/>
</dbReference>